<dbReference type="Proteomes" id="UP000215914">
    <property type="component" value="Unassembled WGS sequence"/>
</dbReference>
<protein>
    <submittedName>
        <fullName evidence="1">Uncharacterized protein</fullName>
    </submittedName>
</protein>
<sequence length="83" mass="9752">MMEVNSDDERVVHGCRWWLWWTSEVGSTGKTMEKNCRWRSTPFKHPATIDTAMSDDGGQVRCMWRDGCRILWVSRIWGCMVVV</sequence>
<dbReference type="EMBL" id="MNCJ02000329">
    <property type="protein sequence ID" value="KAF5771013.1"/>
    <property type="molecule type" value="Genomic_DNA"/>
</dbReference>
<evidence type="ECO:0000313" key="2">
    <source>
        <dbReference type="Proteomes" id="UP000215914"/>
    </source>
</evidence>
<dbReference type="AlphaFoldDB" id="A0A9K3H9M5"/>
<name>A0A9K3H9M5_HELAN</name>
<keyword evidence="2" id="KW-1185">Reference proteome</keyword>
<comment type="caution">
    <text evidence="1">The sequence shown here is derived from an EMBL/GenBank/DDBJ whole genome shotgun (WGS) entry which is preliminary data.</text>
</comment>
<reference evidence="1" key="2">
    <citation type="submission" date="2020-06" db="EMBL/GenBank/DDBJ databases">
        <title>Helianthus annuus Genome sequencing and assembly Release 2.</title>
        <authorList>
            <person name="Gouzy J."/>
            <person name="Langlade N."/>
            <person name="Munos S."/>
        </authorList>
    </citation>
    <scope>NUCLEOTIDE SEQUENCE</scope>
    <source>
        <tissue evidence="1">Leaves</tissue>
    </source>
</reference>
<organism evidence="1 2">
    <name type="scientific">Helianthus annuus</name>
    <name type="common">Common sunflower</name>
    <dbReference type="NCBI Taxonomy" id="4232"/>
    <lineage>
        <taxon>Eukaryota</taxon>
        <taxon>Viridiplantae</taxon>
        <taxon>Streptophyta</taxon>
        <taxon>Embryophyta</taxon>
        <taxon>Tracheophyta</taxon>
        <taxon>Spermatophyta</taxon>
        <taxon>Magnoliopsida</taxon>
        <taxon>eudicotyledons</taxon>
        <taxon>Gunneridae</taxon>
        <taxon>Pentapetalae</taxon>
        <taxon>asterids</taxon>
        <taxon>campanulids</taxon>
        <taxon>Asterales</taxon>
        <taxon>Asteraceae</taxon>
        <taxon>Asteroideae</taxon>
        <taxon>Heliantheae alliance</taxon>
        <taxon>Heliantheae</taxon>
        <taxon>Helianthus</taxon>
    </lineage>
</organism>
<dbReference type="Gramene" id="mRNA:HanXRQr2_Chr14g0665811">
    <property type="protein sequence ID" value="CDS:HanXRQr2_Chr14g0665811.1"/>
    <property type="gene ID" value="HanXRQr2_Chr14g0665811"/>
</dbReference>
<gene>
    <name evidence="1" type="ORF">HanXRQr2_Chr14g0665811</name>
</gene>
<evidence type="ECO:0000313" key="1">
    <source>
        <dbReference type="EMBL" id="KAF5771013.1"/>
    </source>
</evidence>
<accession>A0A9K3H9M5</accession>
<proteinExistence type="predicted"/>
<reference evidence="1" key="1">
    <citation type="journal article" date="2017" name="Nature">
        <title>The sunflower genome provides insights into oil metabolism, flowering and Asterid evolution.</title>
        <authorList>
            <person name="Badouin H."/>
            <person name="Gouzy J."/>
            <person name="Grassa C.J."/>
            <person name="Murat F."/>
            <person name="Staton S.E."/>
            <person name="Cottret L."/>
            <person name="Lelandais-Briere C."/>
            <person name="Owens G.L."/>
            <person name="Carrere S."/>
            <person name="Mayjonade B."/>
            <person name="Legrand L."/>
            <person name="Gill N."/>
            <person name="Kane N.C."/>
            <person name="Bowers J.E."/>
            <person name="Hubner S."/>
            <person name="Bellec A."/>
            <person name="Berard A."/>
            <person name="Berges H."/>
            <person name="Blanchet N."/>
            <person name="Boniface M.C."/>
            <person name="Brunel D."/>
            <person name="Catrice O."/>
            <person name="Chaidir N."/>
            <person name="Claudel C."/>
            <person name="Donnadieu C."/>
            <person name="Faraut T."/>
            <person name="Fievet G."/>
            <person name="Helmstetter N."/>
            <person name="King M."/>
            <person name="Knapp S.J."/>
            <person name="Lai Z."/>
            <person name="Le Paslier M.C."/>
            <person name="Lippi Y."/>
            <person name="Lorenzon L."/>
            <person name="Mandel J.R."/>
            <person name="Marage G."/>
            <person name="Marchand G."/>
            <person name="Marquand E."/>
            <person name="Bret-Mestries E."/>
            <person name="Morien E."/>
            <person name="Nambeesan S."/>
            <person name="Nguyen T."/>
            <person name="Pegot-Espagnet P."/>
            <person name="Pouilly N."/>
            <person name="Raftis F."/>
            <person name="Sallet E."/>
            <person name="Schiex T."/>
            <person name="Thomas J."/>
            <person name="Vandecasteele C."/>
            <person name="Vares D."/>
            <person name="Vear F."/>
            <person name="Vautrin S."/>
            <person name="Crespi M."/>
            <person name="Mangin B."/>
            <person name="Burke J.M."/>
            <person name="Salse J."/>
            <person name="Munos S."/>
            <person name="Vincourt P."/>
            <person name="Rieseberg L.H."/>
            <person name="Langlade N.B."/>
        </authorList>
    </citation>
    <scope>NUCLEOTIDE SEQUENCE</scope>
    <source>
        <tissue evidence="1">Leaves</tissue>
    </source>
</reference>